<feature type="compositionally biased region" description="Basic and acidic residues" evidence="1">
    <location>
        <begin position="22"/>
        <end position="39"/>
    </location>
</feature>
<name>A0A4Y1WWG1_9BACT</name>
<feature type="region of interest" description="Disordered" evidence="1">
    <location>
        <begin position="90"/>
        <end position="128"/>
    </location>
</feature>
<sequence length="148" mass="16636">MDITVLIWVAIIILWSVKTASDQKKRTQRQERQADDTAERVAPPVEMEPRPARHARRPAEQEARRDARVEEAASEPLVVEAVSLETFDDEASAADTIPAPIATHDVRQETPEEKRPTCPAATDGPLGEPFDLRRAVIYSEILKPKFEE</sequence>
<dbReference type="EMBL" id="AP019735">
    <property type="protein sequence ID" value="BBL05172.1"/>
    <property type="molecule type" value="Genomic_DNA"/>
</dbReference>
<organism evidence="2 3">
    <name type="scientific">Alistipes communis</name>
    <dbReference type="NCBI Taxonomy" id="2585118"/>
    <lineage>
        <taxon>Bacteria</taxon>
        <taxon>Pseudomonadati</taxon>
        <taxon>Bacteroidota</taxon>
        <taxon>Bacteroidia</taxon>
        <taxon>Bacteroidales</taxon>
        <taxon>Rikenellaceae</taxon>
        <taxon>Alistipes</taxon>
    </lineage>
</organism>
<dbReference type="KEGG" id="acou:A5CBH24_24850"/>
<feature type="region of interest" description="Disordered" evidence="1">
    <location>
        <begin position="22"/>
        <end position="72"/>
    </location>
</feature>
<dbReference type="OrthoDB" id="1004878at2"/>
<feature type="compositionally biased region" description="Basic and acidic residues" evidence="1">
    <location>
        <begin position="47"/>
        <end position="71"/>
    </location>
</feature>
<evidence type="ECO:0000256" key="1">
    <source>
        <dbReference type="SAM" id="MobiDB-lite"/>
    </source>
</evidence>
<dbReference type="RefSeq" id="WP_141413392.1">
    <property type="nucleotide sequence ID" value="NZ_AP019735.1"/>
</dbReference>
<dbReference type="AlphaFoldDB" id="A0A4Y1WWG1"/>
<protein>
    <submittedName>
        <fullName evidence="2">Uncharacterized protein</fullName>
    </submittedName>
</protein>
<accession>A0A4Y1WWG1</accession>
<keyword evidence="3" id="KW-1185">Reference proteome</keyword>
<proteinExistence type="predicted"/>
<feature type="compositionally biased region" description="Basic and acidic residues" evidence="1">
    <location>
        <begin position="104"/>
        <end position="116"/>
    </location>
</feature>
<dbReference type="Proteomes" id="UP000318946">
    <property type="component" value="Chromosome"/>
</dbReference>
<evidence type="ECO:0000313" key="2">
    <source>
        <dbReference type="EMBL" id="BBL05172.1"/>
    </source>
</evidence>
<gene>
    <name evidence="2" type="ORF">A5CBH24_24850</name>
</gene>
<dbReference type="GeneID" id="78343200"/>
<reference evidence="3" key="1">
    <citation type="submission" date="2019-06" db="EMBL/GenBank/DDBJ databases">
        <title>Alistipes onderdonkii subsp. vulgaris subsp. nov., Alistipes dispar sp. nov. and Alistipes communis sp. nov., isolated from human faeces, and creation of Alistipes onderdonkii subsp. onderdonkii subsp. nov.</title>
        <authorList>
            <person name="Sakamoto M."/>
            <person name="Ikeyama N."/>
            <person name="Ogata Y."/>
            <person name="Suda W."/>
            <person name="Iino T."/>
            <person name="Hattori M."/>
            <person name="Ohkuma M."/>
        </authorList>
    </citation>
    <scope>NUCLEOTIDE SEQUENCE [LARGE SCALE GENOMIC DNA]</scope>
    <source>
        <strain evidence="3">5CBH24</strain>
    </source>
</reference>
<evidence type="ECO:0000313" key="3">
    <source>
        <dbReference type="Proteomes" id="UP000318946"/>
    </source>
</evidence>